<evidence type="ECO:0000313" key="8">
    <source>
        <dbReference type="Proteomes" id="UP000010074"/>
    </source>
</evidence>
<dbReference type="InterPro" id="IPR012337">
    <property type="entry name" value="RNaseH-like_sf"/>
</dbReference>
<dbReference type="EMBL" id="CP002930">
    <property type="protein sequence ID" value="AFY01143.1"/>
    <property type="molecule type" value="Genomic_DNA"/>
</dbReference>
<evidence type="ECO:0000313" key="6">
    <source>
        <dbReference type="EMBL" id="AFY02283.1"/>
    </source>
</evidence>
<evidence type="ECO:0000313" key="5">
    <source>
        <dbReference type="EMBL" id="AFY02280.1"/>
    </source>
</evidence>
<accession>K7YZW8</accession>
<dbReference type="PANTHER" id="PTHR46889">
    <property type="entry name" value="TRANSPOSASE INSF FOR INSERTION SEQUENCE IS3B-RELATED"/>
    <property type="match status" value="1"/>
</dbReference>
<protein>
    <submittedName>
        <fullName evidence="5">Insertion element IS2 transposase InsD</fullName>
    </submittedName>
</protein>
<dbReference type="KEGG" id="bbat:Bdt_1194"/>
<dbReference type="EMBL" id="CP002930">
    <property type="protein sequence ID" value="AFY02283.1"/>
    <property type="molecule type" value="Genomic_DNA"/>
</dbReference>
<dbReference type="PATRIC" id="fig|1069642.3.peg.1178"/>
<dbReference type="Proteomes" id="UP000010074">
    <property type="component" value="Chromosome"/>
</dbReference>
<dbReference type="PANTHER" id="PTHR46889:SF4">
    <property type="entry name" value="TRANSPOSASE INSO FOR INSERTION SEQUENCE ELEMENT IS911B-RELATED"/>
    <property type="match status" value="1"/>
</dbReference>
<dbReference type="KEGG" id="bbat:Bdt_2597"/>
<dbReference type="InterPro" id="IPR036397">
    <property type="entry name" value="RNaseH_sf"/>
</dbReference>
<evidence type="ECO:0000313" key="3">
    <source>
        <dbReference type="EMBL" id="AFY00972.1"/>
    </source>
</evidence>
<proteinExistence type="predicted"/>
<evidence type="ECO:0000313" key="4">
    <source>
        <dbReference type="EMBL" id="AFY01143.1"/>
    </source>
</evidence>
<evidence type="ECO:0000313" key="7">
    <source>
        <dbReference type="EMBL" id="AFY02888.1"/>
    </source>
</evidence>
<dbReference type="Gene3D" id="3.30.420.10">
    <property type="entry name" value="Ribonuclease H-like superfamily/Ribonuclease H"/>
    <property type="match status" value="1"/>
</dbReference>
<dbReference type="KEGG" id="bbat:Bdt_2600"/>
<dbReference type="InterPro" id="IPR001584">
    <property type="entry name" value="Integrase_cat-core"/>
</dbReference>
<dbReference type="EMBL" id="CP002930">
    <property type="protein sequence ID" value="AFY00972.1"/>
    <property type="molecule type" value="Genomic_DNA"/>
</dbReference>
<dbReference type="HOGENOM" id="CLU_052819_0_0_7"/>
<dbReference type="KEGG" id="bbat:Bdt_1445"/>
<dbReference type="EMBL" id="CP002930">
    <property type="protein sequence ID" value="AFY02888.1"/>
    <property type="molecule type" value="Genomic_DNA"/>
</dbReference>
<dbReference type="AlphaFoldDB" id="K7YZW8"/>
<dbReference type="EMBL" id="CP002930">
    <property type="protein sequence ID" value="AFY00893.1"/>
    <property type="molecule type" value="Genomic_DNA"/>
</dbReference>
<evidence type="ECO:0000259" key="1">
    <source>
        <dbReference type="PROSITE" id="PS50994"/>
    </source>
</evidence>
<dbReference type="NCBIfam" id="NF033516">
    <property type="entry name" value="transpos_IS3"/>
    <property type="match status" value="1"/>
</dbReference>
<dbReference type="GO" id="GO:0003676">
    <property type="term" value="F:nucleic acid binding"/>
    <property type="evidence" value="ECO:0007669"/>
    <property type="project" value="InterPro"/>
</dbReference>
<dbReference type="Pfam" id="PF13683">
    <property type="entry name" value="rve_3"/>
    <property type="match status" value="1"/>
</dbReference>
<dbReference type="KEGG" id="bbat:Bdt_1273"/>
<feature type="domain" description="Integrase catalytic" evidence="1">
    <location>
        <begin position="80"/>
        <end position="249"/>
    </location>
</feature>
<dbReference type="EMBL" id="CP002930">
    <property type="protein sequence ID" value="AFY02280.1"/>
    <property type="molecule type" value="Genomic_DNA"/>
</dbReference>
<gene>
    <name evidence="2" type="ORF">Bdt_1194</name>
    <name evidence="3" type="ORF">Bdt_1273</name>
    <name evidence="4" type="ORF">Bdt_1445</name>
    <name evidence="5" type="ORF">Bdt_2597</name>
    <name evidence="6" type="ORF">Bdt_2600</name>
    <name evidence="7" type="ORF">Bdt_3213</name>
</gene>
<sequence length="250" mass="28731">MPRHYQKSDDQIILEEIKAVIAIRATYGYRRVTTMVNRQRSLDGRNKINRKRVQRIMRMNGLSLPQTMPQPKRPHTGVVMTMFPNLRWCSDGMEIRCFNGDKVFVAFALDCCDREAFAYVARTEPLSATDIEELMVKAVEARFGESLRCPREIQWLSDRGSIYRAKSVKDLGKELNLNCCYTRAYSPESNGMAEAFVKTIKRDYVYQADCDSAETVLKLLPQWFADYNNIAPHSALGMKSPVEYKGSVNF</sequence>
<name>K7YZW8_BDEBC</name>
<dbReference type="GO" id="GO:0015074">
    <property type="term" value="P:DNA integration"/>
    <property type="evidence" value="ECO:0007669"/>
    <property type="project" value="InterPro"/>
</dbReference>
<dbReference type="InterPro" id="IPR025948">
    <property type="entry name" value="HTH-like_dom"/>
</dbReference>
<reference evidence="5 8" key="1">
    <citation type="journal article" date="2012" name="BMC Genomics">
        <title>Genome analysis of a simultaneously predatory and prey-independent, novel Bdellovibrio bacteriovorus from the River Tiber, supports in silico predictions of both ancient and recent lateral gene transfer from diverse bacteria.</title>
        <authorList>
            <person name="Hobley L."/>
            <person name="Lerner T.R."/>
            <person name="Williams L.E."/>
            <person name="Lambert C."/>
            <person name="Till R."/>
            <person name="Milner D.S."/>
            <person name="Basford S.M."/>
            <person name="Capeness M.J."/>
            <person name="Fenton A.K."/>
            <person name="Atterbury R.J."/>
            <person name="Harris M.A."/>
            <person name="Sockett R.E."/>
        </authorList>
    </citation>
    <scope>NUCLEOTIDE SEQUENCE [LARGE SCALE GENOMIC DNA]</scope>
    <source>
        <strain evidence="5 8">Tiberius</strain>
    </source>
</reference>
<dbReference type="Pfam" id="PF13276">
    <property type="entry name" value="HTH_21"/>
    <property type="match status" value="1"/>
</dbReference>
<evidence type="ECO:0000313" key="2">
    <source>
        <dbReference type="EMBL" id="AFY00893.1"/>
    </source>
</evidence>
<organism evidence="5 8">
    <name type="scientific">Bdellovibrio bacteriovorus str. Tiberius</name>
    <dbReference type="NCBI Taxonomy" id="1069642"/>
    <lineage>
        <taxon>Bacteria</taxon>
        <taxon>Pseudomonadati</taxon>
        <taxon>Bdellovibrionota</taxon>
        <taxon>Bdellovibrionia</taxon>
        <taxon>Bdellovibrionales</taxon>
        <taxon>Pseudobdellovibrionaceae</taxon>
        <taxon>Bdellovibrio</taxon>
    </lineage>
</organism>
<dbReference type="SUPFAM" id="SSF53098">
    <property type="entry name" value="Ribonuclease H-like"/>
    <property type="match status" value="1"/>
</dbReference>
<dbReference type="PROSITE" id="PS50994">
    <property type="entry name" value="INTEGRASE"/>
    <property type="match status" value="1"/>
</dbReference>
<dbReference type="InterPro" id="IPR048020">
    <property type="entry name" value="Transpos_IS3"/>
</dbReference>
<dbReference type="KEGG" id="bbat:Bdt_3213"/>
<dbReference type="STRING" id="1069642.Bdt_1194"/>
<dbReference type="InterPro" id="IPR050900">
    <property type="entry name" value="Transposase_IS3/IS150/IS904"/>
</dbReference>